<feature type="signal peptide" evidence="1">
    <location>
        <begin position="1"/>
        <end position="18"/>
    </location>
</feature>
<evidence type="ECO:0000256" key="1">
    <source>
        <dbReference type="SAM" id="SignalP"/>
    </source>
</evidence>
<feature type="chain" id="PRO_5043563403" evidence="1">
    <location>
        <begin position="19"/>
        <end position="303"/>
    </location>
</feature>
<accession>A0AAV6X019</accession>
<evidence type="ECO:0000313" key="2">
    <source>
        <dbReference type="EMBL" id="KAG8373277.1"/>
    </source>
</evidence>
<sequence>MLLEAMVLIFCLVGRVLRGTRIGVKKKMIWSVVSRYLKEASVWLGVGRAQRMGMLSLKPGFPHVIKGVGGIVLVVIDGTGTIDGDNKKSVDWERIDIEHVNGGANLGGIGREKIDWTEEIDKKFIAVLETQAKLENMVHSKIDALFVAREEVNDTFGVAWDKDANVIRASPDYMPLTKAYIYQGESAWDALDVIFGKQREHQALVNKEVIEISSDDDDDPTNGHNGLRIIVENDEDEVNSPPQKIPVIELDPPHVQIQPGDDGSTNMLPESYFVEPKRVSLFKGSSTSMLVRPSCCTEGGKRG</sequence>
<proteinExistence type="predicted"/>
<organism evidence="2 3">
    <name type="scientific">Buddleja alternifolia</name>
    <dbReference type="NCBI Taxonomy" id="168488"/>
    <lineage>
        <taxon>Eukaryota</taxon>
        <taxon>Viridiplantae</taxon>
        <taxon>Streptophyta</taxon>
        <taxon>Embryophyta</taxon>
        <taxon>Tracheophyta</taxon>
        <taxon>Spermatophyta</taxon>
        <taxon>Magnoliopsida</taxon>
        <taxon>eudicotyledons</taxon>
        <taxon>Gunneridae</taxon>
        <taxon>Pentapetalae</taxon>
        <taxon>asterids</taxon>
        <taxon>lamiids</taxon>
        <taxon>Lamiales</taxon>
        <taxon>Scrophulariaceae</taxon>
        <taxon>Buddlejeae</taxon>
        <taxon>Buddleja</taxon>
    </lineage>
</organism>
<comment type="caution">
    <text evidence="2">The sequence shown here is derived from an EMBL/GenBank/DDBJ whole genome shotgun (WGS) entry which is preliminary data.</text>
</comment>
<gene>
    <name evidence="2" type="ORF">BUALT_Bualt11G0007100</name>
</gene>
<dbReference type="Proteomes" id="UP000826271">
    <property type="component" value="Unassembled WGS sequence"/>
</dbReference>
<reference evidence="2" key="1">
    <citation type="submission" date="2019-10" db="EMBL/GenBank/DDBJ databases">
        <authorList>
            <person name="Zhang R."/>
            <person name="Pan Y."/>
            <person name="Wang J."/>
            <person name="Ma R."/>
            <person name="Yu S."/>
        </authorList>
    </citation>
    <scope>NUCLEOTIDE SEQUENCE</scope>
    <source>
        <strain evidence="2">LA-IB0</strain>
        <tissue evidence="2">Leaf</tissue>
    </source>
</reference>
<dbReference type="AlphaFoldDB" id="A0AAV6X019"/>
<name>A0AAV6X019_9LAMI</name>
<keyword evidence="3" id="KW-1185">Reference proteome</keyword>
<protein>
    <submittedName>
        <fullName evidence="2">Uncharacterized protein</fullName>
    </submittedName>
</protein>
<evidence type="ECO:0000313" key="3">
    <source>
        <dbReference type="Proteomes" id="UP000826271"/>
    </source>
</evidence>
<keyword evidence="1" id="KW-0732">Signal</keyword>
<dbReference type="EMBL" id="WHWC01000011">
    <property type="protein sequence ID" value="KAG8373277.1"/>
    <property type="molecule type" value="Genomic_DNA"/>
</dbReference>